<evidence type="ECO:0000256" key="5">
    <source>
        <dbReference type="ARBA" id="ARBA00022842"/>
    </source>
</evidence>
<protein>
    <submittedName>
        <fullName evidence="9">Molybdenum cofactor guanylyltransferase</fullName>
        <ecNumber evidence="9">2.7.7.77</ecNumber>
    </submittedName>
</protein>
<evidence type="ECO:0000256" key="3">
    <source>
        <dbReference type="ARBA" id="ARBA00022723"/>
    </source>
</evidence>
<proteinExistence type="predicted"/>
<evidence type="ECO:0000256" key="6">
    <source>
        <dbReference type="ARBA" id="ARBA00023134"/>
    </source>
</evidence>
<dbReference type="SUPFAM" id="SSF53448">
    <property type="entry name" value="Nucleotide-diphospho-sugar transferases"/>
    <property type="match status" value="1"/>
</dbReference>
<dbReference type="EC" id="2.7.7.77" evidence="9"/>
<name>A0ABM8ULK9_9BACT</name>
<dbReference type="Pfam" id="PF12804">
    <property type="entry name" value="NTP_transf_3"/>
    <property type="match status" value="1"/>
</dbReference>
<keyword evidence="3" id="KW-0479">Metal-binding</keyword>
<keyword evidence="7" id="KW-0501">Molybdenum cofactor biosynthesis</keyword>
<gene>
    <name evidence="9" type="primary">mobA_1</name>
    <name evidence="9" type="ORF">DYBT9623_01122</name>
</gene>
<dbReference type="PANTHER" id="PTHR19136:SF81">
    <property type="entry name" value="MOLYBDENUM COFACTOR GUANYLYLTRANSFERASE"/>
    <property type="match status" value="1"/>
</dbReference>
<keyword evidence="2 9" id="KW-0808">Transferase</keyword>
<dbReference type="InterPro" id="IPR029044">
    <property type="entry name" value="Nucleotide-diphossugar_trans"/>
</dbReference>
<dbReference type="Proteomes" id="UP000679725">
    <property type="component" value="Unassembled WGS sequence"/>
</dbReference>
<keyword evidence="9" id="KW-0548">Nucleotidyltransferase</keyword>
<evidence type="ECO:0000256" key="1">
    <source>
        <dbReference type="ARBA" id="ARBA00022490"/>
    </source>
</evidence>
<dbReference type="EMBL" id="CAJRAU010000001">
    <property type="protein sequence ID" value="CAG5068392.1"/>
    <property type="molecule type" value="Genomic_DNA"/>
</dbReference>
<keyword evidence="6" id="KW-0342">GTP-binding</keyword>
<evidence type="ECO:0000256" key="4">
    <source>
        <dbReference type="ARBA" id="ARBA00022741"/>
    </source>
</evidence>
<sequence>MADTFNPAFGENGNQNTNSVCMGLIGIAVCGGKSSRMGRDKSSLIYHQKSQYEHVADLISGFCEKIIISCNQDQLSVLETEYEKMVDLPHYAHIGPIGALLTTFQSFPDHDFLFIGCDYPQLEETDISHFLNAIQEDSVAAAFYNSEQKYEPLLAWYAAKAGSRLSGHFESGDLSLQSFLRNVNAQKFLPEAENVMQSIDTPEDFARITELLKQKNNG</sequence>
<dbReference type="InterPro" id="IPR025877">
    <property type="entry name" value="MobA-like_NTP_Trfase"/>
</dbReference>
<organism evidence="9 10">
    <name type="scientific">Dyadobacter linearis</name>
    <dbReference type="NCBI Taxonomy" id="2823330"/>
    <lineage>
        <taxon>Bacteria</taxon>
        <taxon>Pseudomonadati</taxon>
        <taxon>Bacteroidota</taxon>
        <taxon>Cytophagia</taxon>
        <taxon>Cytophagales</taxon>
        <taxon>Spirosomataceae</taxon>
        <taxon>Dyadobacter</taxon>
    </lineage>
</organism>
<dbReference type="Gene3D" id="3.90.550.10">
    <property type="entry name" value="Spore Coat Polysaccharide Biosynthesis Protein SpsA, Chain A"/>
    <property type="match status" value="1"/>
</dbReference>
<dbReference type="InterPro" id="IPR013482">
    <property type="entry name" value="Molybde_CF_guanTrfase"/>
</dbReference>
<keyword evidence="4" id="KW-0547">Nucleotide-binding</keyword>
<dbReference type="PANTHER" id="PTHR19136">
    <property type="entry name" value="MOLYBDENUM COFACTOR GUANYLYLTRANSFERASE"/>
    <property type="match status" value="1"/>
</dbReference>
<evidence type="ECO:0000259" key="8">
    <source>
        <dbReference type="Pfam" id="PF12804"/>
    </source>
</evidence>
<dbReference type="GO" id="GO:0061603">
    <property type="term" value="F:molybdenum cofactor guanylyltransferase activity"/>
    <property type="evidence" value="ECO:0007669"/>
    <property type="project" value="UniProtKB-EC"/>
</dbReference>
<keyword evidence="10" id="KW-1185">Reference proteome</keyword>
<evidence type="ECO:0000256" key="2">
    <source>
        <dbReference type="ARBA" id="ARBA00022679"/>
    </source>
</evidence>
<reference evidence="9 10" key="1">
    <citation type="submission" date="2021-04" db="EMBL/GenBank/DDBJ databases">
        <authorList>
            <person name="Rodrigo-Torres L."/>
            <person name="Arahal R. D."/>
            <person name="Lucena T."/>
        </authorList>
    </citation>
    <scope>NUCLEOTIDE SEQUENCE [LARGE SCALE GENOMIC DNA]</scope>
    <source>
        <strain evidence="9 10">CECT 9623</strain>
    </source>
</reference>
<evidence type="ECO:0000313" key="10">
    <source>
        <dbReference type="Proteomes" id="UP000679725"/>
    </source>
</evidence>
<accession>A0ABM8ULK9</accession>
<feature type="domain" description="MobA-like NTP transferase" evidence="8">
    <location>
        <begin position="29"/>
        <end position="181"/>
    </location>
</feature>
<evidence type="ECO:0000256" key="7">
    <source>
        <dbReference type="ARBA" id="ARBA00023150"/>
    </source>
</evidence>
<dbReference type="CDD" id="cd02503">
    <property type="entry name" value="MobA"/>
    <property type="match status" value="1"/>
</dbReference>
<comment type="caution">
    <text evidence="9">The sequence shown here is derived from an EMBL/GenBank/DDBJ whole genome shotgun (WGS) entry which is preliminary data.</text>
</comment>
<evidence type="ECO:0000313" key="9">
    <source>
        <dbReference type="EMBL" id="CAG5068392.1"/>
    </source>
</evidence>
<keyword evidence="1" id="KW-0963">Cytoplasm</keyword>
<keyword evidence="5" id="KW-0460">Magnesium</keyword>